<evidence type="ECO:0000313" key="2">
    <source>
        <dbReference type="Proteomes" id="UP001529510"/>
    </source>
</evidence>
<sequence length="59" mass="6264">LCGNALTPKRGVFGKTGDLQTILCLACARDEITYSGALNGDIYVWKGINLIRTVQGAHG</sequence>
<feature type="non-terminal residue" evidence="1">
    <location>
        <position position="59"/>
    </location>
</feature>
<gene>
    <name evidence="1" type="ORF">M9458_035184</name>
</gene>
<dbReference type="AlphaFoldDB" id="A0ABD0P921"/>
<protein>
    <submittedName>
        <fullName evidence="1">Uncharacterized protein</fullName>
    </submittedName>
</protein>
<evidence type="ECO:0000313" key="1">
    <source>
        <dbReference type="EMBL" id="KAL0170588.1"/>
    </source>
</evidence>
<proteinExistence type="predicted"/>
<reference evidence="1 2" key="1">
    <citation type="submission" date="2024-05" db="EMBL/GenBank/DDBJ databases">
        <title>Genome sequencing and assembly of Indian major carp, Cirrhinus mrigala (Hamilton, 1822).</title>
        <authorList>
            <person name="Mohindra V."/>
            <person name="Chowdhury L.M."/>
            <person name="Lal K."/>
            <person name="Jena J.K."/>
        </authorList>
    </citation>
    <scope>NUCLEOTIDE SEQUENCE [LARGE SCALE GENOMIC DNA]</scope>
    <source>
        <strain evidence="1">CM1030</strain>
        <tissue evidence="1">Blood</tissue>
    </source>
</reference>
<feature type="non-terminal residue" evidence="1">
    <location>
        <position position="1"/>
    </location>
</feature>
<dbReference type="Gene3D" id="2.130.10.10">
    <property type="entry name" value="YVTN repeat-like/Quinoprotein amine dehydrogenase"/>
    <property type="match status" value="1"/>
</dbReference>
<name>A0ABD0P921_CIRMR</name>
<dbReference type="EMBL" id="JAMKFB020000017">
    <property type="protein sequence ID" value="KAL0170588.1"/>
    <property type="molecule type" value="Genomic_DNA"/>
</dbReference>
<organism evidence="1 2">
    <name type="scientific">Cirrhinus mrigala</name>
    <name type="common">Mrigala</name>
    <dbReference type="NCBI Taxonomy" id="683832"/>
    <lineage>
        <taxon>Eukaryota</taxon>
        <taxon>Metazoa</taxon>
        <taxon>Chordata</taxon>
        <taxon>Craniata</taxon>
        <taxon>Vertebrata</taxon>
        <taxon>Euteleostomi</taxon>
        <taxon>Actinopterygii</taxon>
        <taxon>Neopterygii</taxon>
        <taxon>Teleostei</taxon>
        <taxon>Ostariophysi</taxon>
        <taxon>Cypriniformes</taxon>
        <taxon>Cyprinidae</taxon>
        <taxon>Labeoninae</taxon>
        <taxon>Labeonini</taxon>
        <taxon>Cirrhinus</taxon>
    </lineage>
</organism>
<dbReference type="InterPro" id="IPR015943">
    <property type="entry name" value="WD40/YVTN_repeat-like_dom_sf"/>
</dbReference>
<comment type="caution">
    <text evidence="1">The sequence shown here is derived from an EMBL/GenBank/DDBJ whole genome shotgun (WGS) entry which is preliminary data.</text>
</comment>
<keyword evidence="2" id="KW-1185">Reference proteome</keyword>
<dbReference type="Proteomes" id="UP001529510">
    <property type="component" value="Unassembled WGS sequence"/>
</dbReference>
<accession>A0ABD0P921</accession>